<dbReference type="CDD" id="cd04179">
    <property type="entry name" value="DPM_DPG-synthase_like"/>
    <property type="match status" value="1"/>
</dbReference>
<dbReference type="InterPro" id="IPR029044">
    <property type="entry name" value="Nucleotide-diphossugar_trans"/>
</dbReference>
<feature type="domain" description="Glycosyltransferase 2-like" evidence="1">
    <location>
        <begin position="8"/>
        <end position="137"/>
    </location>
</feature>
<dbReference type="Gene3D" id="3.90.550.10">
    <property type="entry name" value="Spore Coat Polysaccharide Biosynthesis Protein SpsA, Chain A"/>
    <property type="match status" value="1"/>
</dbReference>
<feature type="non-terminal residue" evidence="2">
    <location>
        <position position="170"/>
    </location>
</feature>
<protein>
    <recommendedName>
        <fullName evidence="1">Glycosyltransferase 2-like domain-containing protein</fullName>
    </recommendedName>
</protein>
<name>X0T9P2_9ZZZZ</name>
<evidence type="ECO:0000313" key="2">
    <source>
        <dbReference type="EMBL" id="GAF72800.1"/>
    </source>
</evidence>
<proteinExistence type="predicted"/>
<dbReference type="AlphaFoldDB" id="X0T9P2"/>
<organism evidence="2">
    <name type="scientific">marine sediment metagenome</name>
    <dbReference type="NCBI Taxonomy" id="412755"/>
    <lineage>
        <taxon>unclassified sequences</taxon>
        <taxon>metagenomes</taxon>
        <taxon>ecological metagenomes</taxon>
    </lineage>
</organism>
<dbReference type="Pfam" id="PF00535">
    <property type="entry name" value="Glycos_transf_2"/>
    <property type="match status" value="1"/>
</dbReference>
<dbReference type="GO" id="GO:0006487">
    <property type="term" value="P:protein N-linked glycosylation"/>
    <property type="evidence" value="ECO:0007669"/>
    <property type="project" value="TreeGrafter"/>
</dbReference>
<dbReference type="InterPro" id="IPR001173">
    <property type="entry name" value="Glyco_trans_2-like"/>
</dbReference>
<evidence type="ECO:0000259" key="1">
    <source>
        <dbReference type="Pfam" id="PF00535"/>
    </source>
</evidence>
<reference evidence="2" key="1">
    <citation type="journal article" date="2014" name="Front. Microbiol.">
        <title>High frequency of phylogenetically diverse reductive dehalogenase-homologous genes in deep subseafloor sedimentary metagenomes.</title>
        <authorList>
            <person name="Kawai M."/>
            <person name="Futagami T."/>
            <person name="Toyoda A."/>
            <person name="Takaki Y."/>
            <person name="Nishi S."/>
            <person name="Hori S."/>
            <person name="Arai W."/>
            <person name="Tsubouchi T."/>
            <person name="Morono Y."/>
            <person name="Uchiyama I."/>
            <person name="Ito T."/>
            <person name="Fujiyama A."/>
            <person name="Inagaki F."/>
            <person name="Takami H."/>
        </authorList>
    </citation>
    <scope>NUCLEOTIDE SEQUENCE</scope>
    <source>
        <strain evidence="2">Expedition CK06-06</strain>
    </source>
</reference>
<comment type="caution">
    <text evidence="2">The sequence shown here is derived from an EMBL/GenBank/DDBJ whole genome shotgun (WGS) entry which is preliminary data.</text>
</comment>
<dbReference type="PANTHER" id="PTHR10859:SF105">
    <property type="entry name" value="DOLICHYL-PHOSPHATE BETA-D-MANNOSYLTRANSFERASE"/>
    <property type="match status" value="1"/>
</dbReference>
<dbReference type="SUPFAM" id="SSF53448">
    <property type="entry name" value="Nucleotide-diphospho-sugar transferases"/>
    <property type="match status" value="1"/>
</dbReference>
<gene>
    <name evidence="2" type="ORF">S01H1_17529</name>
</gene>
<dbReference type="EMBL" id="BARS01009307">
    <property type="protein sequence ID" value="GAF72800.1"/>
    <property type="molecule type" value="Genomic_DNA"/>
</dbReference>
<accession>X0T9P2</accession>
<dbReference type="PANTHER" id="PTHR10859">
    <property type="entry name" value="GLYCOSYL TRANSFERASE"/>
    <property type="match status" value="1"/>
</dbReference>
<sequence length="170" mass="18670">MYKNKTVCVVVPAYNEEKLIAKVIETMPDYVDKILVVDDKSGDSTVEVVNSLANKLGEKLILIQHKENQGVGGAIATGYKWARNHEMDVTVVMAGDAQMSPTDLPSIIDPVVADEVDYAKGNRLFTGDAWQTIPRLRYLASATLSLLTKIVSGYWHIADSQAGYTAINLR</sequence>